<dbReference type="AlphaFoldDB" id="A0A3S3M112"/>
<comment type="caution">
    <text evidence="1">The sequence shown here is derived from an EMBL/GenBank/DDBJ whole genome shotgun (WGS) entry which is preliminary data.</text>
</comment>
<reference evidence="1 2" key="1">
    <citation type="journal article" date="2019" name="Nat. Plants">
        <title>Stout camphor tree genome fills gaps in understanding of flowering plant genome evolution.</title>
        <authorList>
            <person name="Chaw S.M."/>
            <person name="Liu Y.C."/>
            <person name="Wu Y.W."/>
            <person name="Wang H.Y."/>
            <person name="Lin C.I."/>
            <person name="Wu C.S."/>
            <person name="Ke H.M."/>
            <person name="Chang L.Y."/>
            <person name="Hsu C.Y."/>
            <person name="Yang H.T."/>
            <person name="Sudianto E."/>
            <person name="Hsu M.H."/>
            <person name="Wu K.P."/>
            <person name="Wang L.N."/>
            <person name="Leebens-Mack J.H."/>
            <person name="Tsai I.J."/>
        </authorList>
    </citation>
    <scope>NUCLEOTIDE SEQUENCE [LARGE SCALE GENOMIC DNA]</scope>
    <source>
        <strain evidence="2">cv. Chaw 1501</strain>
        <tissue evidence="1">Young leaves</tissue>
    </source>
</reference>
<evidence type="ECO:0000313" key="2">
    <source>
        <dbReference type="Proteomes" id="UP000283530"/>
    </source>
</evidence>
<accession>A0A3S3M112</accession>
<evidence type="ECO:0000313" key="1">
    <source>
        <dbReference type="EMBL" id="RWR75138.1"/>
    </source>
</evidence>
<proteinExistence type="predicted"/>
<organism evidence="1 2">
    <name type="scientific">Cinnamomum micranthum f. kanehirae</name>
    <dbReference type="NCBI Taxonomy" id="337451"/>
    <lineage>
        <taxon>Eukaryota</taxon>
        <taxon>Viridiplantae</taxon>
        <taxon>Streptophyta</taxon>
        <taxon>Embryophyta</taxon>
        <taxon>Tracheophyta</taxon>
        <taxon>Spermatophyta</taxon>
        <taxon>Magnoliopsida</taxon>
        <taxon>Magnoliidae</taxon>
        <taxon>Laurales</taxon>
        <taxon>Lauraceae</taxon>
        <taxon>Cinnamomum</taxon>
    </lineage>
</organism>
<name>A0A3S3M112_9MAGN</name>
<dbReference type="Proteomes" id="UP000283530">
    <property type="component" value="Unassembled WGS sequence"/>
</dbReference>
<keyword evidence="2" id="KW-1185">Reference proteome</keyword>
<protein>
    <submittedName>
        <fullName evidence="1">Uncharacterized protein</fullName>
    </submittedName>
</protein>
<sequence>MALAPIAKRLAGKKLLQKDSQTRQESFCSLLPHLFMAMESTAKKLPSSSSSNALPIPPPSICGIGSIF</sequence>
<gene>
    <name evidence="1" type="ORF">CKAN_00350700</name>
</gene>
<dbReference type="EMBL" id="QPKB01000001">
    <property type="protein sequence ID" value="RWR75138.1"/>
    <property type="molecule type" value="Genomic_DNA"/>
</dbReference>